<feature type="region of interest" description="Disordered" evidence="1">
    <location>
        <begin position="16"/>
        <end position="111"/>
    </location>
</feature>
<dbReference type="Proteomes" id="UP000234323">
    <property type="component" value="Unassembled WGS sequence"/>
</dbReference>
<keyword evidence="2" id="KW-1133">Transmembrane helix</keyword>
<feature type="signal peptide" evidence="3">
    <location>
        <begin position="1"/>
        <end position="15"/>
    </location>
</feature>
<dbReference type="CDD" id="cd12087">
    <property type="entry name" value="TM_EGFR-like"/>
    <property type="match status" value="1"/>
</dbReference>
<evidence type="ECO:0000313" key="5">
    <source>
        <dbReference type="Proteomes" id="UP000234323"/>
    </source>
</evidence>
<accession>A0A2I1H275</accession>
<protein>
    <submittedName>
        <fullName evidence="4">Uncharacterized protein</fullName>
    </submittedName>
</protein>
<comment type="caution">
    <text evidence="4">The sequence shown here is derived from an EMBL/GenBank/DDBJ whole genome shotgun (WGS) entry which is preliminary data.</text>
</comment>
<evidence type="ECO:0000313" key="4">
    <source>
        <dbReference type="EMBL" id="PKY52914.1"/>
    </source>
</evidence>
<dbReference type="AlphaFoldDB" id="A0A2I1H275"/>
<keyword evidence="3" id="KW-0732">Signal</keyword>
<sequence>MIFIILFQFIHEVNTQAPGDPAAPTPAPAPPPAKEPPPKEPPPPPPKEPPPPPPPKEPPPPPPKEPPPPPPPAPKRAPTPPPPPPAPKDTPKAVAATPPATPSTFPVNSPNSLATSIVGGIVSGLILIFIVGLCFFLVRMYKNKKENLRAIATPGLNMGNETETSRNSVGFVVSSFGRSLGYGLSFDSYIPKPETFGNALRSFDTHVYPGLNNNDNNDNISNPGITSNELYNKLLPTPTEIVISPNNNKQQGITRELVNNNNSIDNEIIQNIRQEMAQSMGQDPSFNIDKNIIEQMKQDILQDIKHELKQNIKTKVMSSFYGDNNVEDSSSSNNK</sequence>
<dbReference type="VEuPathDB" id="FungiDB:RhiirA1_447957"/>
<proteinExistence type="predicted"/>
<evidence type="ECO:0000256" key="3">
    <source>
        <dbReference type="SAM" id="SignalP"/>
    </source>
</evidence>
<dbReference type="VEuPathDB" id="FungiDB:FUN_002929"/>
<dbReference type="EMBL" id="LLXI01001290">
    <property type="protein sequence ID" value="PKY52914.1"/>
    <property type="molecule type" value="Genomic_DNA"/>
</dbReference>
<feature type="transmembrane region" description="Helical" evidence="2">
    <location>
        <begin position="113"/>
        <end position="138"/>
    </location>
</feature>
<reference evidence="4 5" key="1">
    <citation type="submission" date="2015-10" db="EMBL/GenBank/DDBJ databases">
        <title>Genome analyses suggest a sexual origin of heterokaryosis in a supposedly ancient asexual fungus.</title>
        <authorList>
            <person name="Ropars J."/>
            <person name="Sedzielewska K."/>
            <person name="Noel J."/>
            <person name="Charron P."/>
            <person name="Farinelli L."/>
            <person name="Marton T."/>
            <person name="Kruger M."/>
            <person name="Pelin A."/>
            <person name="Brachmann A."/>
            <person name="Corradi N."/>
        </authorList>
    </citation>
    <scope>NUCLEOTIDE SEQUENCE [LARGE SCALE GENOMIC DNA]</scope>
    <source>
        <strain evidence="4 5">A4</strain>
    </source>
</reference>
<name>A0A2I1H275_9GLOM</name>
<evidence type="ECO:0000256" key="2">
    <source>
        <dbReference type="SAM" id="Phobius"/>
    </source>
</evidence>
<evidence type="ECO:0000256" key="1">
    <source>
        <dbReference type="SAM" id="MobiDB-lite"/>
    </source>
</evidence>
<keyword evidence="2" id="KW-0812">Transmembrane</keyword>
<keyword evidence="5" id="KW-1185">Reference proteome</keyword>
<feature type="compositionally biased region" description="Pro residues" evidence="1">
    <location>
        <begin position="21"/>
        <end position="88"/>
    </location>
</feature>
<feature type="chain" id="PRO_5014121084" evidence="3">
    <location>
        <begin position="16"/>
        <end position="335"/>
    </location>
</feature>
<organism evidence="4 5">
    <name type="scientific">Rhizophagus irregularis</name>
    <dbReference type="NCBI Taxonomy" id="588596"/>
    <lineage>
        <taxon>Eukaryota</taxon>
        <taxon>Fungi</taxon>
        <taxon>Fungi incertae sedis</taxon>
        <taxon>Mucoromycota</taxon>
        <taxon>Glomeromycotina</taxon>
        <taxon>Glomeromycetes</taxon>
        <taxon>Glomerales</taxon>
        <taxon>Glomeraceae</taxon>
        <taxon>Rhizophagus</taxon>
    </lineage>
</organism>
<dbReference type="PRINTS" id="PR01217">
    <property type="entry name" value="PRICHEXTENSN"/>
</dbReference>
<keyword evidence="2" id="KW-0472">Membrane</keyword>
<gene>
    <name evidence="4" type="ORF">RhiirA4_470825</name>
</gene>